<name>A0A561PWM3_9BACT</name>
<dbReference type="PANTHER" id="PTHR20883">
    <property type="entry name" value="PHYTANOYL-COA DIOXYGENASE DOMAIN CONTAINING 1"/>
    <property type="match status" value="1"/>
</dbReference>
<proteinExistence type="predicted"/>
<comment type="caution">
    <text evidence="2">The sequence shown here is derived from an EMBL/GenBank/DDBJ whole genome shotgun (WGS) entry which is preliminary data.</text>
</comment>
<dbReference type="EMBL" id="VIWO01000002">
    <property type="protein sequence ID" value="TWF42519.1"/>
    <property type="molecule type" value="Genomic_DNA"/>
</dbReference>
<dbReference type="PANTHER" id="PTHR20883:SF48">
    <property type="entry name" value="ECTOINE DIOXYGENASE"/>
    <property type="match status" value="1"/>
</dbReference>
<gene>
    <name evidence="2" type="ORF">FHW36_102277</name>
</gene>
<keyword evidence="3" id="KW-1185">Reference proteome</keyword>
<accession>A0A561PWM3</accession>
<dbReference type="Proteomes" id="UP000320811">
    <property type="component" value="Unassembled WGS sequence"/>
</dbReference>
<evidence type="ECO:0000313" key="2">
    <source>
        <dbReference type="EMBL" id="TWF42519.1"/>
    </source>
</evidence>
<dbReference type="Pfam" id="PF05721">
    <property type="entry name" value="PhyH"/>
    <property type="match status" value="1"/>
</dbReference>
<organism evidence="2 3">
    <name type="scientific">Chitinophaga polysaccharea</name>
    <dbReference type="NCBI Taxonomy" id="1293035"/>
    <lineage>
        <taxon>Bacteria</taxon>
        <taxon>Pseudomonadati</taxon>
        <taxon>Bacteroidota</taxon>
        <taxon>Chitinophagia</taxon>
        <taxon>Chitinophagales</taxon>
        <taxon>Chitinophagaceae</taxon>
        <taxon>Chitinophaga</taxon>
    </lineage>
</organism>
<dbReference type="AlphaFoldDB" id="A0A561PWM3"/>
<dbReference type="OrthoDB" id="9791262at2"/>
<dbReference type="RefSeq" id="WP_145666188.1">
    <property type="nucleotide sequence ID" value="NZ_VIWO01000002.1"/>
</dbReference>
<dbReference type="InterPro" id="IPR008775">
    <property type="entry name" value="Phytyl_CoA_dOase-like"/>
</dbReference>
<protein>
    <submittedName>
        <fullName evidence="2">Ectoine hydroxylase</fullName>
    </submittedName>
</protein>
<comment type="cofactor">
    <cofactor evidence="1">
        <name>Fe(2+)</name>
        <dbReference type="ChEBI" id="CHEBI:29033"/>
    </cofactor>
</comment>
<evidence type="ECO:0000256" key="1">
    <source>
        <dbReference type="ARBA" id="ARBA00001954"/>
    </source>
</evidence>
<dbReference type="Gene3D" id="2.60.120.620">
    <property type="entry name" value="q2cbj1_9rhob like domain"/>
    <property type="match status" value="1"/>
</dbReference>
<dbReference type="GO" id="GO:0016706">
    <property type="term" value="F:2-oxoglutarate-dependent dioxygenase activity"/>
    <property type="evidence" value="ECO:0007669"/>
    <property type="project" value="UniProtKB-ARBA"/>
</dbReference>
<sequence length="274" mass="31481">MKMTKSMETAFREDGYLMLESLFSEEEVSFILHQLPILMASETPHVVKEKNGQVRSIYGLHEINVIFEELVRVERLINIARSLLNSDVYIHQTKINIKQAFDGEWWEWHQDFPYWHLYDGMPVPRVLSVMIFLDEVTDFNGPLYVIPGTHELGMVDFEKKATVGIDGAPAYTSSLSANLEYTIERKVLSQWFRQRGIFAATGKPGTALVFHGNIFHASNCNLSPLDRRVLIITYNSIENTLTTVEKERPTFLSNRNFTPLLPVPDNFLRIGNTL</sequence>
<dbReference type="GO" id="GO:0005506">
    <property type="term" value="F:iron ion binding"/>
    <property type="evidence" value="ECO:0007669"/>
    <property type="project" value="UniProtKB-ARBA"/>
</dbReference>
<dbReference type="SUPFAM" id="SSF51197">
    <property type="entry name" value="Clavaminate synthase-like"/>
    <property type="match status" value="1"/>
</dbReference>
<reference evidence="2 3" key="1">
    <citation type="submission" date="2019-06" db="EMBL/GenBank/DDBJ databases">
        <title>Sorghum-associated microbial communities from plants grown in Nebraska, USA.</title>
        <authorList>
            <person name="Schachtman D."/>
        </authorList>
    </citation>
    <scope>NUCLEOTIDE SEQUENCE [LARGE SCALE GENOMIC DNA]</scope>
    <source>
        <strain evidence="2 3">1209</strain>
    </source>
</reference>
<evidence type="ECO:0000313" key="3">
    <source>
        <dbReference type="Proteomes" id="UP000320811"/>
    </source>
</evidence>